<sequence>FRPSHDDNPASPRNPGVPQIQDAPHDDGQCTASESDRRLPAAVGLLDFSSSETTAARTEGYNAIAHQSPSAGPLPLVAAHIATPALPVMTSAAAECAVYPPAALSHYPPSAVTTSPCYPYATAVGPAAPQQQVAAATAEGGIFPLQLLPQAIVQYPHPLVAAPPVQLPPPPPGYVLMVQFVLQPPLSLTDAPHRELTDAPQTELTDAPARRASPRLALRSAAAVGLSDRRTQPPSSKQNRRSPALRPCASPRGLSCRLCDGLNRGNRRPRRPPTALRGRGTLAELDRRRAASRHTPAARRPPGRFASRRNTLSERPRQGGREPEQLVWKPRRSPRDRQLQCSRLARKGPQLPGLLKTRVQRFANAFFDSSTKVKIVGEGPDEPGARHLELTSPVTSEQVRLRVAAPRPNPSRPPFGRRNSETPRCLPALLPALPLSAANMQNAFFFPGRGRGGGRGR</sequence>
<reference evidence="2 3" key="1">
    <citation type="journal article" name="Sci. Rep.">
        <title>Genome-scale phylogenetic analyses confirm Olpidium as the closest living zoosporic fungus to the non-flagellated, terrestrial fungi.</title>
        <authorList>
            <person name="Chang Y."/>
            <person name="Rochon D."/>
            <person name="Sekimoto S."/>
            <person name="Wang Y."/>
            <person name="Chovatia M."/>
            <person name="Sandor L."/>
            <person name="Salamov A."/>
            <person name="Grigoriev I.V."/>
            <person name="Stajich J.E."/>
            <person name="Spatafora J.W."/>
        </authorList>
    </citation>
    <scope>NUCLEOTIDE SEQUENCE [LARGE SCALE GENOMIC DNA]</scope>
    <source>
        <strain evidence="2">S191</strain>
    </source>
</reference>
<protein>
    <submittedName>
        <fullName evidence="2">Uncharacterized protein</fullName>
    </submittedName>
</protein>
<name>A0A8H7ZT93_9FUNG</name>
<feature type="region of interest" description="Disordered" evidence="1">
    <location>
        <begin position="1"/>
        <end position="34"/>
    </location>
</feature>
<evidence type="ECO:0000256" key="1">
    <source>
        <dbReference type="SAM" id="MobiDB-lite"/>
    </source>
</evidence>
<feature type="non-terminal residue" evidence="2">
    <location>
        <position position="1"/>
    </location>
</feature>
<dbReference type="EMBL" id="JAEFCI010008119">
    <property type="protein sequence ID" value="KAG5458658.1"/>
    <property type="molecule type" value="Genomic_DNA"/>
</dbReference>
<feature type="region of interest" description="Disordered" evidence="1">
    <location>
        <begin position="222"/>
        <end position="339"/>
    </location>
</feature>
<dbReference type="Proteomes" id="UP000673691">
    <property type="component" value="Unassembled WGS sequence"/>
</dbReference>
<keyword evidence="3" id="KW-1185">Reference proteome</keyword>
<feature type="compositionally biased region" description="Basic and acidic residues" evidence="1">
    <location>
        <begin position="23"/>
        <end position="34"/>
    </location>
</feature>
<comment type="caution">
    <text evidence="2">The sequence shown here is derived from an EMBL/GenBank/DDBJ whole genome shotgun (WGS) entry which is preliminary data.</text>
</comment>
<accession>A0A8H7ZT93</accession>
<evidence type="ECO:0000313" key="3">
    <source>
        <dbReference type="Proteomes" id="UP000673691"/>
    </source>
</evidence>
<dbReference type="AlphaFoldDB" id="A0A8H7ZT93"/>
<feature type="compositionally biased region" description="Basic and acidic residues" evidence="1">
    <location>
        <begin position="311"/>
        <end position="324"/>
    </location>
</feature>
<organism evidence="2 3">
    <name type="scientific">Olpidium bornovanus</name>
    <dbReference type="NCBI Taxonomy" id="278681"/>
    <lineage>
        <taxon>Eukaryota</taxon>
        <taxon>Fungi</taxon>
        <taxon>Fungi incertae sedis</taxon>
        <taxon>Olpidiomycota</taxon>
        <taxon>Olpidiomycotina</taxon>
        <taxon>Olpidiomycetes</taxon>
        <taxon>Olpidiales</taxon>
        <taxon>Olpidiaceae</taxon>
        <taxon>Olpidium</taxon>
    </lineage>
</organism>
<gene>
    <name evidence="2" type="ORF">BJ554DRAFT_1078</name>
</gene>
<evidence type="ECO:0000313" key="2">
    <source>
        <dbReference type="EMBL" id="KAG5458658.1"/>
    </source>
</evidence>
<feature type="non-terminal residue" evidence="2">
    <location>
        <position position="457"/>
    </location>
</feature>
<proteinExistence type="predicted"/>